<dbReference type="InterPro" id="IPR058245">
    <property type="entry name" value="NreC/VraR/RcsB-like_REC"/>
</dbReference>
<dbReference type="PROSITE" id="PS50043">
    <property type="entry name" value="HTH_LUXR_2"/>
    <property type="match status" value="1"/>
</dbReference>
<dbReference type="Gene3D" id="3.40.50.2300">
    <property type="match status" value="1"/>
</dbReference>
<dbReference type="SMART" id="SM00421">
    <property type="entry name" value="HTH_LUXR"/>
    <property type="match status" value="1"/>
</dbReference>
<dbReference type="PROSITE" id="PS50110">
    <property type="entry name" value="RESPONSE_REGULATORY"/>
    <property type="match status" value="1"/>
</dbReference>
<proteinExistence type="predicted"/>
<name>A0A927K4V9_9ACTN</name>
<dbReference type="SUPFAM" id="SSF46894">
    <property type="entry name" value="C-terminal effector domain of the bipartite response regulators"/>
    <property type="match status" value="1"/>
</dbReference>
<gene>
    <name evidence="8" type="ORF">IE331_05890</name>
</gene>
<keyword evidence="9" id="KW-1185">Reference proteome</keyword>
<evidence type="ECO:0000256" key="2">
    <source>
        <dbReference type="ARBA" id="ARBA00023015"/>
    </source>
</evidence>
<dbReference type="InterPro" id="IPR011006">
    <property type="entry name" value="CheY-like_superfamily"/>
</dbReference>
<dbReference type="GO" id="GO:0003677">
    <property type="term" value="F:DNA binding"/>
    <property type="evidence" value="ECO:0007669"/>
    <property type="project" value="UniProtKB-KW"/>
</dbReference>
<dbReference type="PANTHER" id="PTHR43214">
    <property type="entry name" value="TWO-COMPONENT RESPONSE REGULATOR"/>
    <property type="match status" value="1"/>
</dbReference>
<accession>A0A927K4V9</accession>
<reference evidence="8" key="1">
    <citation type="submission" date="2020-09" db="EMBL/GenBank/DDBJ databases">
        <title>Nocardioides sp. strain MJB4 16S ribosomal RNA gene Genome sequencing and assembly.</title>
        <authorList>
            <person name="Kim I."/>
        </authorList>
    </citation>
    <scope>NUCLEOTIDE SEQUENCE</scope>
    <source>
        <strain evidence="8">MJB4</strain>
    </source>
</reference>
<dbReference type="Proteomes" id="UP000616839">
    <property type="component" value="Unassembled WGS sequence"/>
</dbReference>
<protein>
    <submittedName>
        <fullName evidence="8">Response regulator transcription factor</fullName>
    </submittedName>
</protein>
<dbReference type="SUPFAM" id="SSF52172">
    <property type="entry name" value="CheY-like"/>
    <property type="match status" value="1"/>
</dbReference>
<feature type="modified residue" description="4-aspartylphosphate" evidence="5">
    <location>
        <position position="62"/>
    </location>
</feature>
<evidence type="ECO:0000256" key="3">
    <source>
        <dbReference type="ARBA" id="ARBA00023125"/>
    </source>
</evidence>
<dbReference type="InterPro" id="IPR000792">
    <property type="entry name" value="Tscrpt_reg_LuxR_C"/>
</dbReference>
<dbReference type="InterPro" id="IPR039420">
    <property type="entry name" value="WalR-like"/>
</dbReference>
<keyword evidence="2" id="KW-0805">Transcription regulation</keyword>
<evidence type="ECO:0000256" key="4">
    <source>
        <dbReference type="ARBA" id="ARBA00023163"/>
    </source>
</evidence>
<evidence type="ECO:0000313" key="9">
    <source>
        <dbReference type="Proteomes" id="UP000616839"/>
    </source>
</evidence>
<feature type="domain" description="Response regulatory" evidence="7">
    <location>
        <begin position="11"/>
        <end position="127"/>
    </location>
</feature>
<organism evidence="8 9">
    <name type="scientific">Nocardioides donggukensis</name>
    <dbReference type="NCBI Taxonomy" id="2774019"/>
    <lineage>
        <taxon>Bacteria</taxon>
        <taxon>Bacillati</taxon>
        <taxon>Actinomycetota</taxon>
        <taxon>Actinomycetes</taxon>
        <taxon>Propionibacteriales</taxon>
        <taxon>Nocardioidaceae</taxon>
        <taxon>Nocardioides</taxon>
    </lineage>
</organism>
<evidence type="ECO:0000313" key="8">
    <source>
        <dbReference type="EMBL" id="MBD8869150.1"/>
    </source>
</evidence>
<evidence type="ECO:0000259" key="7">
    <source>
        <dbReference type="PROSITE" id="PS50110"/>
    </source>
</evidence>
<evidence type="ECO:0000256" key="5">
    <source>
        <dbReference type="PROSITE-ProRule" id="PRU00169"/>
    </source>
</evidence>
<comment type="caution">
    <text evidence="8">The sequence shown here is derived from an EMBL/GenBank/DDBJ whole genome shotgun (WGS) entry which is preliminary data.</text>
</comment>
<sequence>MTTDTETPTTRVVLVDDHELIRHGLARAFERDPNMQIVGQAANVVQALALFEQLRPDVLVTDLQLPDGTGFDIIRSIRQDSDEVGLVMLTMHSGDDQIFAAMEAGASAFVGKDAPSSEVVSAARHARVSPKTFLCAGLAGAMMRRASDDRPRLSEREQEVLDLLADGLGTAAIAGRLYMSESTAKTHIARIYQKLGATNRAQALVTSMRIGLLSSVQPR</sequence>
<evidence type="ECO:0000256" key="1">
    <source>
        <dbReference type="ARBA" id="ARBA00022553"/>
    </source>
</evidence>
<dbReference type="AlphaFoldDB" id="A0A927K4V9"/>
<dbReference type="GO" id="GO:0000160">
    <property type="term" value="P:phosphorelay signal transduction system"/>
    <property type="evidence" value="ECO:0007669"/>
    <property type="project" value="InterPro"/>
</dbReference>
<dbReference type="CDD" id="cd06170">
    <property type="entry name" value="LuxR_C_like"/>
    <property type="match status" value="1"/>
</dbReference>
<dbReference type="PANTHER" id="PTHR43214:SF24">
    <property type="entry name" value="TRANSCRIPTIONAL REGULATORY PROTEIN NARL-RELATED"/>
    <property type="match status" value="1"/>
</dbReference>
<keyword evidence="3" id="KW-0238">DNA-binding</keyword>
<dbReference type="Pfam" id="PF00196">
    <property type="entry name" value="GerE"/>
    <property type="match status" value="1"/>
</dbReference>
<dbReference type="InterPro" id="IPR016032">
    <property type="entry name" value="Sig_transdc_resp-reg_C-effctor"/>
</dbReference>
<dbReference type="CDD" id="cd17535">
    <property type="entry name" value="REC_NarL-like"/>
    <property type="match status" value="1"/>
</dbReference>
<evidence type="ECO:0000259" key="6">
    <source>
        <dbReference type="PROSITE" id="PS50043"/>
    </source>
</evidence>
<dbReference type="EMBL" id="JACYXZ010000001">
    <property type="protein sequence ID" value="MBD8869150.1"/>
    <property type="molecule type" value="Genomic_DNA"/>
</dbReference>
<dbReference type="RefSeq" id="WP_192141354.1">
    <property type="nucleotide sequence ID" value="NZ_JACYXZ010000001.1"/>
</dbReference>
<dbReference type="InterPro" id="IPR001789">
    <property type="entry name" value="Sig_transdc_resp-reg_receiver"/>
</dbReference>
<keyword evidence="1 5" id="KW-0597">Phosphoprotein</keyword>
<feature type="domain" description="HTH luxR-type" evidence="6">
    <location>
        <begin position="146"/>
        <end position="211"/>
    </location>
</feature>
<keyword evidence="4" id="KW-0804">Transcription</keyword>
<dbReference type="GO" id="GO:0006355">
    <property type="term" value="P:regulation of DNA-templated transcription"/>
    <property type="evidence" value="ECO:0007669"/>
    <property type="project" value="InterPro"/>
</dbReference>
<dbReference type="Pfam" id="PF00072">
    <property type="entry name" value="Response_reg"/>
    <property type="match status" value="1"/>
</dbReference>
<dbReference type="PRINTS" id="PR00038">
    <property type="entry name" value="HTHLUXR"/>
</dbReference>
<dbReference type="SMART" id="SM00448">
    <property type="entry name" value="REC"/>
    <property type="match status" value="1"/>
</dbReference>